<feature type="non-terminal residue" evidence="1">
    <location>
        <position position="1"/>
    </location>
</feature>
<gene>
    <name evidence="1" type="ORF">PFISCL1PPCAC_4426</name>
</gene>
<name>A0AAV5V188_9BILA</name>
<accession>A0AAV5V188</accession>
<protein>
    <recommendedName>
        <fullName evidence="3">C2H2-type domain-containing protein</fullName>
    </recommendedName>
</protein>
<organism evidence="1 2">
    <name type="scientific">Pristionchus fissidentatus</name>
    <dbReference type="NCBI Taxonomy" id="1538716"/>
    <lineage>
        <taxon>Eukaryota</taxon>
        <taxon>Metazoa</taxon>
        <taxon>Ecdysozoa</taxon>
        <taxon>Nematoda</taxon>
        <taxon>Chromadorea</taxon>
        <taxon>Rhabditida</taxon>
        <taxon>Rhabditina</taxon>
        <taxon>Diplogasteromorpha</taxon>
        <taxon>Diplogasteroidea</taxon>
        <taxon>Neodiplogasteridae</taxon>
        <taxon>Pristionchus</taxon>
    </lineage>
</organism>
<reference evidence="1" key="1">
    <citation type="submission" date="2023-10" db="EMBL/GenBank/DDBJ databases">
        <title>Genome assembly of Pristionchus species.</title>
        <authorList>
            <person name="Yoshida K."/>
            <person name="Sommer R.J."/>
        </authorList>
    </citation>
    <scope>NUCLEOTIDE SEQUENCE</scope>
    <source>
        <strain evidence="1">RS5133</strain>
    </source>
</reference>
<proteinExistence type="predicted"/>
<evidence type="ECO:0000313" key="1">
    <source>
        <dbReference type="EMBL" id="GMT13129.1"/>
    </source>
</evidence>
<comment type="caution">
    <text evidence="1">The sequence shown here is derived from an EMBL/GenBank/DDBJ whole genome shotgun (WGS) entry which is preliminary data.</text>
</comment>
<dbReference type="AlphaFoldDB" id="A0AAV5V188"/>
<evidence type="ECO:0008006" key="3">
    <source>
        <dbReference type="Google" id="ProtNLM"/>
    </source>
</evidence>
<sequence>EEGAQMAHHVRLVHPHEHDKKAKLCRYTICDFRANDSLALSNHEKLPHAVSQENFCLPPLTTCPYCDTNIESLVHYKCHMLSQHHELMFSKYHSVICVACSFKCAGVFEMIWHWQQKAVFCCLGMRFNYEAAGQKLMFQKTSDRVLSAIANVCCKLEPIFRTNLSQLCKLECEM</sequence>
<dbReference type="EMBL" id="BTSY01000002">
    <property type="protein sequence ID" value="GMT13129.1"/>
    <property type="molecule type" value="Genomic_DNA"/>
</dbReference>
<evidence type="ECO:0000313" key="2">
    <source>
        <dbReference type="Proteomes" id="UP001432322"/>
    </source>
</evidence>
<keyword evidence="2" id="KW-1185">Reference proteome</keyword>
<dbReference type="Proteomes" id="UP001432322">
    <property type="component" value="Unassembled WGS sequence"/>
</dbReference>